<dbReference type="KEGG" id="sbk:SHEWBE_4354"/>
<evidence type="ECO:0000313" key="1">
    <source>
        <dbReference type="EMBL" id="SQH78314.1"/>
    </source>
</evidence>
<protein>
    <submittedName>
        <fullName evidence="1">Uncharacterized protein</fullName>
    </submittedName>
</protein>
<proteinExistence type="predicted"/>
<evidence type="ECO:0000313" key="2">
    <source>
        <dbReference type="Proteomes" id="UP000250123"/>
    </source>
</evidence>
<name>A0A330MA58_9GAMM</name>
<dbReference type="Proteomes" id="UP000250123">
    <property type="component" value="Chromosome SHEWBE"/>
</dbReference>
<organism evidence="1 2">
    <name type="scientific">Shewanella benthica</name>
    <dbReference type="NCBI Taxonomy" id="43661"/>
    <lineage>
        <taxon>Bacteria</taxon>
        <taxon>Pseudomonadati</taxon>
        <taxon>Pseudomonadota</taxon>
        <taxon>Gammaproteobacteria</taxon>
        <taxon>Alteromonadales</taxon>
        <taxon>Shewanellaceae</taxon>
        <taxon>Shewanella</taxon>
    </lineage>
</organism>
<dbReference type="AlphaFoldDB" id="A0A330MA58"/>
<dbReference type="EMBL" id="LS483452">
    <property type="protein sequence ID" value="SQH78314.1"/>
    <property type="molecule type" value="Genomic_DNA"/>
</dbReference>
<gene>
    <name evidence="1" type="ORF">SHEWBE_4354</name>
</gene>
<accession>A0A330MA58</accession>
<reference evidence="2" key="1">
    <citation type="submission" date="2018-06" db="EMBL/GenBank/DDBJ databases">
        <authorList>
            <person name="Cea G.-C."/>
            <person name="William W."/>
        </authorList>
    </citation>
    <scope>NUCLEOTIDE SEQUENCE [LARGE SCALE GENOMIC DNA]</scope>
    <source>
        <strain evidence="2">DB21MT-2</strain>
    </source>
</reference>
<sequence>MIPVTCDGDFFMLTPAPMIIRSSLNFEEVERNEPVSRPA</sequence>